<sequence>MLHGFQDQGPSSQAGSERLCLGPARRQSWSRSPPFAGRGDRPAVPLGTFSAAGRPGLRHRLCSASSRGSVEPPWAQAPQGLLPWAWGSHRLGSLHGGREGGWWGSVGRDTDQQRGGCPSRLRMALPVLLA</sequence>
<evidence type="ECO:0000313" key="2">
    <source>
        <dbReference type="EMBL" id="CAI9165802.1"/>
    </source>
</evidence>
<evidence type="ECO:0000256" key="1">
    <source>
        <dbReference type="SAM" id="MobiDB-lite"/>
    </source>
</evidence>
<evidence type="ECO:0000313" key="3">
    <source>
        <dbReference type="Proteomes" id="UP001176941"/>
    </source>
</evidence>
<feature type="region of interest" description="Disordered" evidence="1">
    <location>
        <begin position="1"/>
        <end position="54"/>
    </location>
</feature>
<keyword evidence="3" id="KW-1185">Reference proteome</keyword>
<name>A0ABN8YW18_RANTA</name>
<reference evidence="2" key="1">
    <citation type="submission" date="2023-04" db="EMBL/GenBank/DDBJ databases">
        <authorList>
            <consortium name="ELIXIR-Norway"/>
        </authorList>
    </citation>
    <scope>NUCLEOTIDE SEQUENCE [LARGE SCALE GENOMIC DNA]</scope>
</reference>
<organism evidence="2 3">
    <name type="scientific">Rangifer tarandus platyrhynchus</name>
    <name type="common">Svalbard reindeer</name>
    <dbReference type="NCBI Taxonomy" id="3082113"/>
    <lineage>
        <taxon>Eukaryota</taxon>
        <taxon>Metazoa</taxon>
        <taxon>Chordata</taxon>
        <taxon>Craniata</taxon>
        <taxon>Vertebrata</taxon>
        <taxon>Euteleostomi</taxon>
        <taxon>Mammalia</taxon>
        <taxon>Eutheria</taxon>
        <taxon>Laurasiatheria</taxon>
        <taxon>Artiodactyla</taxon>
        <taxon>Ruminantia</taxon>
        <taxon>Pecora</taxon>
        <taxon>Cervidae</taxon>
        <taxon>Odocoileinae</taxon>
        <taxon>Rangifer</taxon>
    </lineage>
</organism>
<protein>
    <submittedName>
        <fullName evidence="2">Uncharacterized protein</fullName>
    </submittedName>
</protein>
<dbReference type="EMBL" id="OX459961">
    <property type="protein sequence ID" value="CAI9165802.1"/>
    <property type="molecule type" value="Genomic_DNA"/>
</dbReference>
<proteinExistence type="predicted"/>
<gene>
    <name evidence="2" type="ORF">MRATA1EN1_LOCUS14764</name>
</gene>
<accession>A0ABN8YW18</accession>
<dbReference type="Proteomes" id="UP001176941">
    <property type="component" value="Chromosome 25"/>
</dbReference>